<sequence length="54" mass="6297">MCHHRESSPEWEALVEKELRTEEEEMDDEEAEPHELAEEESPDPEPAEPHVADD</sequence>
<proteinExistence type="predicted"/>
<evidence type="ECO:0000313" key="3">
    <source>
        <dbReference type="EMBL" id="ELY27328.1"/>
    </source>
</evidence>
<feature type="compositionally biased region" description="Acidic residues" evidence="1">
    <location>
        <begin position="21"/>
        <end position="46"/>
    </location>
</feature>
<dbReference type="AlphaFoldDB" id="E4NMM2"/>
<feature type="region of interest" description="Disordered" evidence="1">
    <location>
        <begin position="1"/>
        <end position="54"/>
    </location>
</feature>
<dbReference type="GeneID" id="54124633"/>
<feature type="compositionally biased region" description="Basic and acidic residues" evidence="1">
    <location>
        <begin position="1"/>
        <end position="20"/>
    </location>
</feature>
<name>E4NMM2_HALBP</name>
<reference evidence="2 4" key="1">
    <citation type="journal article" date="2009" name="Stand. Genomic Sci.">
        <title>Complete genome sequence of Halogeometricum borinquense type strain (PR3).</title>
        <authorList>
            <person name="Malfatti S."/>
            <person name="Tindall B.J."/>
            <person name="Schneider S."/>
            <person name="Fahnrich R."/>
            <person name="Lapidus A."/>
            <person name="Labuttii K."/>
            <person name="Copeland A."/>
            <person name="Glavina Del Rio T."/>
            <person name="Nolan M."/>
            <person name="Chen F."/>
            <person name="Lucas S."/>
            <person name="Tice H."/>
            <person name="Cheng J.F."/>
            <person name="Bruce D."/>
            <person name="Goodwin L."/>
            <person name="Pitluck S."/>
            <person name="Anderson I."/>
            <person name="Pati A."/>
            <person name="Ivanova N."/>
            <person name="Mavromatis K."/>
            <person name="Chen A."/>
            <person name="Palaniappan K."/>
            <person name="D'haeseleer P."/>
            <person name="Goker M."/>
            <person name="Bristow J."/>
            <person name="Eisen J.A."/>
            <person name="Markowitz V."/>
            <person name="Hugenholtz P."/>
            <person name="Kyrpides N.C."/>
            <person name="Klenk H.P."/>
            <person name="Chain P."/>
        </authorList>
    </citation>
    <scope>NUCLEOTIDE SEQUENCE [LARGE SCALE GENOMIC DNA]</scope>
    <source>
        <strain evidence="4">ATCC 700274 / DSM 11551 / JCM 10706 / KCTC 4070 / PR3</strain>
        <strain evidence="2">PR 3</strain>
    </source>
</reference>
<dbReference type="Proteomes" id="UP000006663">
    <property type="component" value="Chromosome"/>
</dbReference>
<accession>E4NMM2</accession>
<reference evidence="3 5" key="2">
    <citation type="journal article" date="2014" name="PLoS Genet.">
        <title>Phylogenetically driven sequencing of extremely halophilic archaea reveals strategies for static and dynamic osmo-response.</title>
        <authorList>
            <person name="Becker E.A."/>
            <person name="Seitzer P.M."/>
            <person name="Tritt A."/>
            <person name="Larsen D."/>
            <person name="Krusor M."/>
            <person name="Yao A.I."/>
            <person name="Wu D."/>
            <person name="Madern D."/>
            <person name="Eisen J.A."/>
            <person name="Darling A.E."/>
            <person name="Facciotti M.T."/>
        </authorList>
    </citation>
    <scope>NUCLEOTIDE SEQUENCE [LARGE SCALE GENOMIC DNA]</scope>
    <source>
        <strain evidence="3 5">DSM 11551</strain>
    </source>
</reference>
<dbReference type="STRING" id="469382.Hbor_05760"/>
<dbReference type="RefSeq" id="WP_006055257.1">
    <property type="nucleotide sequence ID" value="NC_014729.1"/>
</dbReference>
<keyword evidence="4" id="KW-1185">Reference proteome</keyword>
<evidence type="ECO:0000313" key="5">
    <source>
        <dbReference type="Proteomes" id="UP000011585"/>
    </source>
</evidence>
<gene>
    <name evidence="2" type="ordered locus">Hbor_05760</name>
    <name evidence="3" type="ORF">C499_09704</name>
</gene>
<dbReference type="KEGG" id="hbo:Hbor_05760"/>
<dbReference type="EMBL" id="AOHT01000033">
    <property type="protein sequence ID" value="ELY27328.1"/>
    <property type="molecule type" value="Genomic_DNA"/>
</dbReference>
<organism evidence="2 4">
    <name type="scientific">Halogeometricum borinquense (strain ATCC 700274 / DSM 11551 / JCM 10706 / KCTC 4070 / PR3)</name>
    <dbReference type="NCBI Taxonomy" id="469382"/>
    <lineage>
        <taxon>Archaea</taxon>
        <taxon>Methanobacteriati</taxon>
        <taxon>Methanobacteriota</taxon>
        <taxon>Stenosarchaea group</taxon>
        <taxon>Halobacteria</taxon>
        <taxon>Halobacteriales</taxon>
        <taxon>Haloferacaceae</taxon>
        <taxon>Halogeometricum</taxon>
    </lineage>
</organism>
<dbReference type="Proteomes" id="UP000011585">
    <property type="component" value="Unassembled WGS sequence"/>
</dbReference>
<dbReference type="EMBL" id="CP001690">
    <property type="protein sequence ID" value="ADQ66177.1"/>
    <property type="molecule type" value="Genomic_DNA"/>
</dbReference>
<dbReference type="HOGENOM" id="CLU_3038922_0_0_2"/>
<evidence type="ECO:0000313" key="4">
    <source>
        <dbReference type="Proteomes" id="UP000006663"/>
    </source>
</evidence>
<evidence type="ECO:0000313" key="2">
    <source>
        <dbReference type="EMBL" id="ADQ66177.1"/>
    </source>
</evidence>
<protein>
    <submittedName>
        <fullName evidence="2">Uncharacterized protein</fullName>
    </submittedName>
</protein>
<evidence type="ECO:0000256" key="1">
    <source>
        <dbReference type="SAM" id="MobiDB-lite"/>
    </source>
</evidence>